<dbReference type="PANTHER" id="PTHR43648">
    <property type="entry name" value="ELECTRON TRANSFER FLAVOPROTEIN BETA SUBUNIT LYSINE METHYLTRANSFERASE"/>
    <property type="match status" value="1"/>
</dbReference>
<evidence type="ECO:0000256" key="4">
    <source>
        <dbReference type="ARBA" id="ARBA00022679"/>
    </source>
</evidence>
<dbReference type="PATRIC" id="fig|121290.4.peg.722"/>
<evidence type="ECO:0000256" key="2">
    <source>
        <dbReference type="ARBA" id="ARBA00022490"/>
    </source>
</evidence>
<comment type="caution">
    <text evidence="7">The sequence shown here is derived from an EMBL/GenBank/DDBJ whole genome shotgun (WGS) entry which is preliminary data.</text>
</comment>
<keyword evidence="7" id="KW-0687">Ribonucleoprotein</keyword>
<dbReference type="GO" id="GO:0016279">
    <property type="term" value="F:protein-lysine N-methyltransferase activity"/>
    <property type="evidence" value="ECO:0007669"/>
    <property type="project" value="RHEA"/>
</dbReference>
<comment type="function">
    <text evidence="6">Methylates ribosomal protein L11.</text>
</comment>
<dbReference type="OrthoDB" id="9785995at2"/>
<dbReference type="Pfam" id="PF06325">
    <property type="entry name" value="PrmA"/>
    <property type="match status" value="1"/>
</dbReference>
<dbReference type="Gene3D" id="3.40.50.150">
    <property type="entry name" value="Vaccinia Virus protein VP39"/>
    <property type="match status" value="1"/>
</dbReference>
<comment type="catalytic activity">
    <reaction evidence="6">
        <text>L-lysyl-[protein] + 3 S-adenosyl-L-methionine = N(6),N(6),N(6)-trimethyl-L-lysyl-[protein] + 3 S-adenosyl-L-homocysteine + 3 H(+)</text>
        <dbReference type="Rhea" id="RHEA:54192"/>
        <dbReference type="Rhea" id="RHEA-COMP:9752"/>
        <dbReference type="Rhea" id="RHEA-COMP:13826"/>
        <dbReference type="ChEBI" id="CHEBI:15378"/>
        <dbReference type="ChEBI" id="CHEBI:29969"/>
        <dbReference type="ChEBI" id="CHEBI:57856"/>
        <dbReference type="ChEBI" id="CHEBI:59789"/>
        <dbReference type="ChEBI" id="CHEBI:61961"/>
    </reaction>
</comment>
<keyword evidence="3 6" id="KW-0489">Methyltransferase</keyword>
<evidence type="ECO:0000313" key="7">
    <source>
        <dbReference type="EMBL" id="KWT64278.1"/>
    </source>
</evidence>
<keyword evidence="5 6" id="KW-0949">S-adenosyl-L-methionine</keyword>
<comment type="subcellular location">
    <subcellularLocation>
        <location evidence="6">Cytoplasm</location>
    </subcellularLocation>
</comment>
<dbReference type="STRING" id="121290.APY04_3290"/>
<dbReference type="GO" id="GO:0005737">
    <property type="term" value="C:cytoplasm"/>
    <property type="evidence" value="ECO:0007669"/>
    <property type="project" value="UniProtKB-SubCell"/>
</dbReference>
<comment type="similarity">
    <text evidence="1 6">Belongs to the methyltransferase superfamily. PrmA family.</text>
</comment>
<feature type="binding site" evidence="6">
    <location>
        <position position="225"/>
    </location>
    <ligand>
        <name>S-adenosyl-L-methionine</name>
        <dbReference type="ChEBI" id="CHEBI:59789"/>
    </ligand>
</feature>
<feature type="binding site" evidence="6">
    <location>
        <position position="156"/>
    </location>
    <ligand>
        <name>S-adenosyl-L-methionine</name>
        <dbReference type="ChEBI" id="CHEBI:59789"/>
    </ligand>
</feature>
<proteinExistence type="inferred from homology"/>
<dbReference type="EMBL" id="LMTR01000093">
    <property type="protein sequence ID" value="KWT64278.1"/>
    <property type="molecule type" value="Genomic_DNA"/>
</dbReference>
<evidence type="ECO:0000256" key="3">
    <source>
        <dbReference type="ARBA" id="ARBA00022603"/>
    </source>
</evidence>
<dbReference type="InterPro" id="IPR004498">
    <property type="entry name" value="Ribosomal_PrmA_MeTrfase"/>
</dbReference>
<dbReference type="AlphaFoldDB" id="A0A109B8R3"/>
<evidence type="ECO:0000256" key="6">
    <source>
        <dbReference type="HAMAP-Rule" id="MF_00735"/>
    </source>
</evidence>
<sequence length="290" mass="30543">MPSTKLSVRAADHGLAQTIEDILSQADPAADAVTLFEDGPAAWRIEAYWEDRAAADVAVEQLSATVGADLPTVTLEDLPDLNWVAMSQAALPPVNAGRFVVHGSHDRDRIPHGPRSILIDAGEAFGTAHHETTLGCLIAIDRLTRSYNFTRILDLGCGSGVLAIAAARALPAARVYASDNDPIAVDVARTNAEANGVRHITFACTAGLAHPTLRAAAPFDLIIANILAGPLRGLAGGIGAALRPGGFTVLSGILNPEAPTVVASYLAHGFTLVERRRMGDWTTLTLRRRS</sequence>
<evidence type="ECO:0000256" key="5">
    <source>
        <dbReference type="ARBA" id="ARBA00022691"/>
    </source>
</evidence>
<protein>
    <recommendedName>
        <fullName evidence="6">Ribosomal protein L11 methyltransferase</fullName>
        <shortName evidence="6">L11 Mtase</shortName>
        <ecNumber evidence="6">2.1.1.-</ecNumber>
    </recommendedName>
</protein>
<dbReference type="GO" id="GO:0032259">
    <property type="term" value="P:methylation"/>
    <property type="evidence" value="ECO:0007669"/>
    <property type="project" value="UniProtKB-KW"/>
</dbReference>
<dbReference type="PANTHER" id="PTHR43648:SF1">
    <property type="entry name" value="ELECTRON TRANSFER FLAVOPROTEIN BETA SUBUNIT LYSINE METHYLTRANSFERASE"/>
    <property type="match status" value="1"/>
</dbReference>
<organism evidence="7 8">
    <name type="scientific">Hyphomicrobium sulfonivorans</name>
    <dbReference type="NCBI Taxonomy" id="121290"/>
    <lineage>
        <taxon>Bacteria</taxon>
        <taxon>Pseudomonadati</taxon>
        <taxon>Pseudomonadota</taxon>
        <taxon>Alphaproteobacteria</taxon>
        <taxon>Hyphomicrobiales</taxon>
        <taxon>Hyphomicrobiaceae</taxon>
        <taxon>Hyphomicrobium</taxon>
    </lineage>
</organism>
<evidence type="ECO:0000256" key="1">
    <source>
        <dbReference type="ARBA" id="ARBA00009741"/>
    </source>
</evidence>
<accession>A0A109B8R3</accession>
<dbReference type="InterPro" id="IPR029063">
    <property type="entry name" value="SAM-dependent_MTases_sf"/>
</dbReference>
<evidence type="ECO:0000313" key="8">
    <source>
        <dbReference type="Proteomes" id="UP000059074"/>
    </source>
</evidence>
<feature type="binding site" evidence="6">
    <location>
        <position position="133"/>
    </location>
    <ligand>
        <name>S-adenosyl-L-methionine</name>
        <dbReference type="ChEBI" id="CHEBI:59789"/>
    </ligand>
</feature>
<keyword evidence="7" id="KW-0689">Ribosomal protein</keyword>
<dbReference type="HAMAP" id="MF_00735">
    <property type="entry name" value="Methyltr_PrmA"/>
    <property type="match status" value="1"/>
</dbReference>
<dbReference type="RefSeq" id="WP_068464731.1">
    <property type="nucleotide sequence ID" value="NZ_LMTR01000093.1"/>
</dbReference>
<keyword evidence="4 6" id="KW-0808">Transferase</keyword>
<dbReference type="Proteomes" id="UP000059074">
    <property type="component" value="Unassembled WGS sequence"/>
</dbReference>
<dbReference type="InterPro" id="IPR050078">
    <property type="entry name" value="Ribosomal_L11_MeTrfase_PrmA"/>
</dbReference>
<reference evidence="7 8" key="1">
    <citation type="submission" date="2015-10" db="EMBL/GenBank/DDBJ databases">
        <title>Transcriptomic analysis of a linuron degrading triple-species bacterial consortium.</title>
        <authorList>
            <person name="Albers P."/>
        </authorList>
    </citation>
    <scope>NUCLEOTIDE SEQUENCE [LARGE SCALE GENOMIC DNA]</scope>
    <source>
        <strain evidence="7 8">WDL6</strain>
    </source>
</reference>
<dbReference type="PIRSF" id="PIRSF000401">
    <property type="entry name" value="RPL11_MTase"/>
    <property type="match status" value="1"/>
</dbReference>
<name>A0A109B8R3_HYPSL</name>
<dbReference type="EC" id="2.1.1.-" evidence="6"/>
<dbReference type="SUPFAM" id="SSF53335">
    <property type="entry name" value="S-adenosyl-L-methionine-dependent methyltransferases"/>
    <property type="match status" value="1"/>
</dbReference>
<keyword evidence="8" id="KW-1185">Reference proteome</keyword>
<gene>
    <name evidence="6" type="primary">prmA</name>
    <name evidence="7" type="ORF">APY04_3290</name>
</gene>
<feature type="binding site" evidence="6">
    <location>
        <position position="179"/>
    </location>
    <ligand>
        <name>S-adenosyl-L-methionine</name>
        <dbReference type="ChEBI" id="CHEBI:59789"/>
    </ligand>
</feature>
<dbReference type="CDD" id="cd02440">
    <property type="entry name" value="AdoMet_MTases"/>
    <property type="match status" value="1"/>
</dbReference>
<dbReference type="GO" id="GO:0005840">
    <property type="term" value="C:ribosome"/>
    <property type="evidence" value="ECO:0007669"/>
    <property type="project" value="UniProtKB-KW"/>
</dbReference>
<keyword evidence="2 6" id="KW-0963">Cytoplasm</keyword>